<feature type="transmembrane region" description="Helical" evidence="10">
    <location>
        <begin position="421"/>
        <end position="443"/>
    </location>
</feature>
<dbReference type="CDD" id="cd13131">
    <property type="entry name" value="MATE_NorM_like"/>
    <property type="match status" value="1"/>
</dbReference>
<dbReference type="GO" id="GO:0015297">
    <property type="term" value="F:antiporter activity"/>
    <property type="evidence" value="ECO:0007669"/>
    <property type="project" value="UniProtKB-KW"/>
</dbReference>
<organism evidence="11 12">
    <name type="scientific">Aestuariirhabdus litorea</name>
    <dbReference type="NCBI Taxonomy" id="2528527"/>
    <lineage>
        <taxon>Bacteria</taxon>
        <taxon>Pseudomonadati</taxon>
        <taxon>Pseudomonadota</taxon>
        <taxon>Gammaproteobacteria</taxon>
        <taxon>Oceanospirillales</taxon>
        <taxon>Aestuariirhabdaceae</taxon>
        <taxon>Aestuariirhabdus</taxon>
    </lineage>
</organism>
<feature type="transmembrane region" description="Helical" evidence="10">
    <location>
        <begin position="134"/>
        <end position="152"/>
    </location>
</feature>
<gene>
    <name evidence="11" type="ORF">D0544_04150</name>
</gene>
<dbReference type="InterPro" id="IPR048279">
    <property type="entry name" value="MdtK-like"/>
</dbReference>
<comment type="subcellular location">
    <subcellularLocation>
        <location evidence="1">Cell inner membrane</location>
        <topology evidence="1">Multi-pass membrane protein</topology>
    </subcellularLocation>
</comment>
<reference evidence="11 12" key="1">
    <citation type="submission" date="2018-08" db="EMBL/GenBank/DDBJ databases">
        <authorList>
            <person name="Khan S.A."/>
        </authorList>
    </citation>
    <scope>NUCLEOTIDE SEQUENCE [LARGE SCALE GENOMIC DNA]</scope>
    <source>
        <strain evidence="11 12">GTF-13</strain>
    </source>
</reference>
<keyword evidence="3" id="KW-0050">Antiport</keyword>
<evidence type="ECO:0000256" key="2">
    <source>
        <dbReference type="ARBA" id="ARBA00022448"/>
    </source>
</evidence>
<dbReference type="GO" id="GO:0042910">
    <property type="term" value="F:xenobiotic transmembrane transporter activity"/>
    <property type="evidence" value="ECO:0007669"/>
    <property type="project" value="InterPro"/>
</dbReference>
<reference evidence="11 12" key="2">
    <citation type="submission" date="2018-12" db="EMBL/GenBank/DDBJ databases">
        <title>Simiduia agarivorans gen. nov., sp. nov., a marine, agarolytic bacterium isolated from shallow coastal water from Keelung, Taiwan.</title>
        <authorList>
            <person name="Shieh W.Y."/>
        </authorList>
    </citation>
    <scope>NUCLEOTIDE SEQUENCE [LARGE SCALE GENOMIC DNA]</scope>
    <source>
        <strain evidence="11 12">GTF-13</strain>
    </source>
</reference>
<keyword evidence="6 10" id="KW-1133">Transmembrane helix</keyword>
<keyword evidence="12" id="KW-1185">Reference proteome</keyword>
<dbReference type="GO" id="GO:0006811">
    <property type="term" value="P:monoatomic ion transport"/>
    <property type="evidence" value="ECO:0007669"/>
    <property type="project" value="UniProtKB-KW"/>
</dbReference>
<keyword evidence="7" id="KW-0406">Ion transport</keyword>
<dbReference type="Proteomes" id="UP000280792">
    <property type="component" value="Unassembled WGS sequence"/>
</dbReference>
<dbReference type="Pfam" id="PF01554">
    <property type="entry name" value="MatE"/>
    <property type="match status" value="2"/>
</dbReference>
<dbReference type="PIRSF" id="PIRSF006603">
    <property type="entry name" value="DinF"/>
    <property type="match status" value="1"/>
</dbReference>
<sequence length="462" mass="49754">MRHPALMAEVRSMLALATPLSLIFLGQVAIGAIDTIMIGRLGYEVLAGTALSLNIYLLLSMIAIGLIVAATPLLARAASANEVDQLRHCMHHSWLLAGGVSAALSLALGWVGPLLLLLGQQPALVATGVEYMEVMRWSLIPAMLMIATRNLFSSLQSPLPALVVMGVAVLLNILLNYLLIFGYWGFPAMGVRGAATASILVNLFMVISLTLIIAIRPTFRRYQLFSRGFDFDPALLIRLLRIGGPISLAFLLEEGLFSVTILLMGFFDSASVAAHQIAIQVGTVTYMFILGIGNAATVRVGSAMGQRNPLAVARSGWIAIALGASVMLLLALFIWSFPQLIIALFLDSLDPANTRVIELASGFLVVLAIFQVMDGIQLTAVGALHGFPDTRIPMLMGALSFWGVGVGLAVVLGFVLDWRGIGIWIGLASGLGLMALLSSWRFYRLSHHCERYFERARELPVT</sequence>
<feature type="transmembrane region" description="Helical" evidence="10">
    <location>
        <begin position="273"/>
        <end position="296"/>
    </location>
</feature>
<feature type="transmembrane region" description="Helical" evidence="10">
    <location>
        <begin position="394"/>
        <end position="415"/>
    </location>
</feature>
<dbReference type="PANTHER" id="PTHR43298">
    <property type="entry name" value="MULTIDRUG RESISTANCE PROTEIN NORM-RELATED"/>
    <property type="match status" value="1"/>
</dbReference>
<name>A0A3P3VPK8_9GAMM</name>
<keyword evidence="2" id="KW-0813">Transport</keyword>
<comment type="caution">
    <text evidence="11">The sequence shown here is derived from an EMBL/GenBank/DDBJ whole genome shotgun (WGS) entry which is preliminary data.</text>
</comment>
<dbReference type="InterPro" id="IPR002528">
    <property type="entry name" value="MATE_fam"/>
</dbReference>
<evidence type="ECO:0000256" key="5">
    <source>
        <dbReference type="ARBA" id="ARBA00022692"/>
    </source>
</evidence>
<evidence type="ECO:0000256" key="4">
    <source>
        <dbReference type="ARBA" id="ARBA00022475"/>
    </source>
</evidence>
<dbReference type="GO" id="GO:0005886">
    <property type="term" value="C:plasma membrane"/>
    <property type="evidence" value="ECO:0007669"/>
    <property type="project" value="UniProtKB-SubCell"/>
</dbReference>
<dbReference type="InterPro" id="IPR050222">
    <property type="entry name" value="MATE_MdtK"/>
</dbReference>
<dbReference type="NCBIfam" id="TIGR00797">
    <property type="entry name" value="matE"/>
    <property type="match status" value="1"/>
</dbReference>
<feature type="transmembrane region" description="Helical" evidence="10">
    <location>
        <begin position="94"/>
        <end position="114"/>
    </location>
</feature>
<evidence type="ECO:0000313" key="12">
    <source>
        <dbReference type="Proteomes" id="UP000280792"/>
    </source>
</evidence>
<dbReference type="AlphaFoldDB" id="A0A3P3VPK8"/>
<feature type="transmembrane region" description="Helical" evidence="10">
    <location>
        <begin position="246"/>
        <end position="267"/>
    </location>
</feature>
<feature type="transmembrane region" description="Helical" evidence="10">
    <location>
        <begin position="55"/>
        <end position="74"/>
    </location>
</feature>
<evidence type="ECO:0000313" key="11">
    <source>
        <dbReference type="EMBL" id="RRJ84307.1"/>
    </source>
</evidence>
<keyword evidence="8 10" id="KW-0472">Membrane</keyword>
<feature type="transmembrane region" description="Helical" evidence="10">
    <location>
        <begin position="356"/>
        <end position="373"/>
    </location>
</feature>
<dbReference type="RefSeq" id="WP_125014735.1">
    <property type="nucleotide sequence ID" value="NZ_QWEZ01000001.1"/>
</dbReference>
<keyword evidence="4" id="KW-1003">Cell membrane</keyword>
<evidence type="ECO:0000256" key="9">
    <source>
        <dbReference type="ARBA" id="ARBA00031636"/>
    </source>
</evidence>
<evidence type="ECO:0000256" key="1">
    <source>
        <dbReference type="ARBA" id="ARBA00004429"/>
    </source>
</evidence>
<accession>A0A3P3VPK8</accession>
<proteinExistence type="predicted"/>
<evidence type="ECO:0000256" key="6">
    <source>
        <dbReference type="ARBA" id="ARBA00022989"/>
    </source>
</evidence>
<evidence type="ECO:0000256" key="7">
    <source>
        <dbReference type="ARBA" id="ARBA00023065"/>
    </source>
</evidence>
<feature type="transmembrane region" description="Helical" evidence="10">
    <location>
        <begin position="317"/>
        <end position="336"/>
    </location>
</feature>
<feature type="transmembrane region" description="Helical" evidence="10">
    <location>
        <begin position="159"/>
        <end position="184"/>
    </location>
</feature>
<feature type="transmembrane region" description="Helical" evidence="10">
    <location>
        <begin position="196"/>
        <end position="215"/>
    </location>
</feature>
<keyword evidence="5 10" id="KW-0812">Transmembrane</keyword>
<dbReference type="EMBL" id="QWEZ01000001">
    <property type="protein sequence ID" value="RRJ84307.1"/>
    <property type="molecule type" value="Genomic_DNA"/>
</dbReference>
<protein>
    <recommendedName>
        <fullName evidence="9">Multidrug-efflux transporter</fullName>
    </recommendedName>
</protein>
<evidence type="ECO:0000256" key="8">
    <source>
        <dbReference type="ARBA" id="ARBA00023136"/>
    </source>
</evidence>
<evidence type="ECO:0000256" key="10">
    <source>
        <dbReference type="SAM" id="Phobius"/>
    </source>
</evidence>
<evidence type="ECO:0000256" key="3">
    <source>
        <dbReference type="ARBA" id="ARBA00022449"/>
    </source>
</evidence>
<dbReference type="PANTHER" id="PTHR43298:SF2">
    <property type="entry name" value="FMN_FAD EXPORTER YEEO-RELATED"/>
    <property type="match status" value="1"/>
</dbReference>